<feature type="transmembrane region" description="Helical" evidence="1">
    <location>
        <begin position="20"/>
        <end position="44"/>
    </location>
</feature>
<proteinExistence type="predicted"/>
<protein>
    <recommendedName>
        <fullName evidence="2">Glycosyl transferase CAP10 domain-containing protein</fullName>
    </recommendedName>
</protein>
<feature type="transmembrane region" description="Helical" evidence="1">
    <location>
        <begin position="89"/>
        <end position="109"/>
    </location>
</feature>
<dbReference type="InterPro" id="IPR051091">
    <property type="entry name" value="O-Glucosyltr/Glycosyltrsf_90"/>
</dbReference>
<keyword evidence="1" id="KW-0472">Membrane</keyword>
<evidence type="ECO:0000256" key="1">
    <source>
        <dbReference type="SAM" id="Phobius"/>
    </source>
</evidence>
<keyword evidence="1" id="KW-1133">Transmembrane helix</keyword>
<dbReference type="AlphaFoldDB" id="C7YT15"/>
<dbReference type="Pfam" id="PF05686">
    <property type="entry name" value="Glyco_transf_90"/>
    <property type="match status" value="1"/>
</dbReference>
<evidence type="ECO:0000259" key="2">
    <source>
        <dbReference type="SMART" id="SM00672"/>
    </source>
</evidence>
<dbReference type="EMBL" id="GG698899">
    <property type="protein sequence ID" value="EEU45334.1"/>
    <property type="molecule type" value="Genomic_DNA"/>
</dbReference>
<dbReference type="HOGENOM" id="CLU_005027_2_0_1"/>
<dbReference type="VEuPathDB" id="FungiDB:NECHADRAFT_69762"/>
<keyword evidence="4" id="KW-1185">Reference proteome</keyword>
<dbReference type="OrthoDB" id="202415at2759"/>
<evidence type="ECO:0000313" key="4">
    <source>
        <dbReference type="Proteomes" id="UP000005206"/>
    </source>
</evidence>
<feature type="domain" description="Glycosyl transferase CAP10" evidence="2">
    <location>
        <begin position="351"/>
        <end position="638"/>
    </location>
</feature>
<dbReference type="PANTHER" id="PTHR12203:SF61">
    <property type="entry name" value="CAPSULE PROTEIN"/>
    <property type="match status" value="1"/>
</dbReference>
<accession>C7YT15</accession>
<dbReference type="SMART" id="SM00672">
    <property type="entry name" value="CAP10"/>
    <property type="match status" value="1"/>
</dbReference>
<reference evidence="3 4" key="1">
    <citation type="journal article" date="2009" name="PLoS Genet.">
        <title>The genome of Nectria haematococca: contribution of supernumerary chromosomes to gene expansion.</title>
        <authorList>
            <person name="Coleman J.J."/>
            <person name="Rounsley S.D."/>
            <person name="Rodriguez-Carres M."/>
            <person name="Kuo A."/>
            <person name="Wasmann C.C."/>
            <person name="Grimwood J."/>
            <person name="Schmutz J."/>
            <person name="Taga M."/>
            <person name="White G.J."/>
            <person name="Zhou S."/>
            <person name="Schwartz D.C."/>
            <person name="Freitag M."/>
            <person name="Ma L.J."/>
            <person name="Danchin E.G."/>
            <person name="Henrissat B."/>
            <person name="Coutinho P.M."/>
            <person name="Nelson D.R."/>
            <person name="Straney D."/>
            <person name="Napoli C.A."/>
            <person name="Barker B.M."/>
            <person name="Gribskov M."/>
            <person name="Rep M."/>
            <person name="Kroken S."/>
            <person name="Molnar I."/>
            <person name="Rensing C."/>
            <person name="Kennell J.C."/>
            <person name="Zamora J."/>
            <person name="Farman M.L."/>
            <person name="Selker E.U."/>
            <person name="Salamov A."/>
            <person name="Shapiro H."/>
            <person name="Pangilinan J."/>
            <person name="Lindquist E."/>
            <person name="Lamers C."/>
            <person name="Grigoriev I.V."/>
            <person name="Geiser D.M."/>
            <person name="Covert S.F."/>
            <person name="Temporini E."/>
            <person name="Vanetten H.D."/>
        </authorList>
    </citation>
    <scope>NUCLEOTIDE SEQUENCE [LARGE SCALE GENOMIC DNA]</scope>
    <source>
        <strain evidence="4">ATCC MYA-4622 / CBS 123669 / FGSC 9596 / NRRL 45880 / 77-13-4</strain>
    </source>
</reference>
<gene>
    <name evidence="3" type="ORF">NECHADRAFT_69762</name>
</gene>
<name>C7YT15_FUSV7</name>
<dbReference type="InterPro" id="IPR006598">
    <property type="entry name" value="CAP10"/>
</dbReference>
<feature type="transmembrane region" description="Helical" evidence="1">
    <location>
        <begin position="118"/>
        <end position="137"/>
    </location>
</feature>
<dbReference type="OMA" id="RYKIEPP"/>
<dbReference type="GeneID" id="9666366"/>
<keyword evidence="1" id="KW-0812">Transmembrane</keyword>
<dbReference type="InParanoid" id="C7YT15"/>
<evidence type="ECO:0000313" key="3">
    <source>
        <dbReference type="EMBL" id="EEU45334.1"/>
    </source>
</evidence>
<dbReference type="PANTHER" id="PTHR12203">
    <property type="entry name" value="KDEL LYS-ASP-GLU-LEU CONTAINING - RELATED"/>
    <property type="match status" value="1"/>
</dbReference>
<organism evidence="3 4">
    <name type="scientific">Fusarium vanettenii (strain ATCC MYA-4622 / CBS 123669 / FGSC 9596 / NRRL 45880 / 77-13-4)</name>
    <name type="common">Fusarium solani subsp. pisi</name>
    <dbReference type="NCBI Taxonomy" id="660122"/>
    <lineage>
        <taxon>Eukaryota</taxon>
        <taxon>Fungi</taxon>
        <taxon>Dikarya</taxon>
        <taxon>Ascomycota</taxon>
        <taxon>Pezizomycotina</taxon>
        <taxon>Sordariomycetes</taxon>
        <taxon>Hypocreomycetidae</taxon>
        <taxon>Hypocreales</taxon>
        <taxon>Nectriaceae</taxon>
        <taxon>Fusarium</taxon>
        <taxon>Fusarium solani species complex</taxon>
        <taxon>Fusarium vanettenii</taxon>
    </lineage>
</organism>
<dbReference type="Proteomes" id="UP000005206">
    <property type="component" value="Chromosome 5"/>
</dbReference>
<dbReference type="eggNOG" id="ENOG502S14Y">
    <property type="taxonomic scope" value="Eukaryota"/>
</dbReference>
<sequence length="642" mass="73700">MPVVDIEASITGVSIRVVALLVVGLGIQSIALGLLTSSVFYVLLLGFSKASSWFFMIQLTRNTSWLMATTIGTFAIAATSNPFRESSEIRALCHVMVSLFALCQTIHLVPGQPKGKSILWGFFLLSLLPYLSNIWAIRNAQPSSLNSSMAMPVHPVEALVRHATGNFEQLLRNQSKSYEAASDEYRRRYHQEPPPGFDAWFRFAESNQSPIIDEYDMIYDIVSPFWKLSGQEVLNVMAKMKGTPRSEVWLCDFSGKEAKTKCQHPYRTFDRHYSLLFDTLLGELPGELPDVKFLINHFDEPRVLIPPNPTAKFSSIDMSKRSTWERLSFPCVYSQRKAGSSYPEPAVETFNMPFVKNHFSAKDLCQHPEYENMHGFLMSPKTFHLVEGLVPILSTGAPSTMGDILFPSPAYIEKEFQYDVLTDVKWESKWNNLYWAGSTTGGFVLDDEWRHHQRQRFVALAQNLERKPHSYLRQKNGMLGHVYSTFLNSRLFDVAFTRIFQCERQYCRDQSTYFKTKSWADKDEALRSRLVFDTDGNGISGRYYKLLASNSVPLKQTIFREWHDERLMPWVHYVPVSQSLEELPELVSYLTSTEEGQKTAKTIAEQGRDWFSRSLRQVDMTVYTYRLLLELARLQDPKRLAS</sequence>
<dbReference type="KEGG" id="nhe:NECHADRAFT_69762"/>
<feature type="transmembrane region" description="Helical" evidence="1">
    <location>
        <begin position="65"/>
        <end position="83"/>
    </location>
</feature>
<dbReference type="RefSeq" id="XP_003051047.1">
    <property type="nucleotide sequence ID" value="XM_003051001.1"/>
</dbReference>